<comment type="caution">
    <text evidence="1">The sequence shown here is derived from an EMBL/GenBank/DDBJ whole genome shotgun (WGS) entry which is preliminary data.</text>
</comment>
<dbReference type="Proteomes" id="UP000003160">
    <property type="component" value="Unassembled WGS sequence"/>
</dbReference>
<dbReference type="RefSeq" id="WP_007175163.1">
    <property type="nucleotide sequence ID" value="NZ_GG704783.1"/>
</dbReference>
<accession>D1Q0N6</accession>
<dbReference type="HOGENOM" id="CLU_3274797_0_0_10"/>
<reference evidence="1 2" key="1">
    <citation type="submission" date="2009-10" db="EMBL/GenBank/DDBJ databases">
        <authorList>
            <person name="Qin X."/>
            <person name="Bachman B."/>
            <person name="Battles P."/>
            <person name="Bell A."/>
            <person name="Bess C."/>
            <person name="Bickham C."/>
            <person name="Chaboub L."/>
            <person name="Chen D."/>
            <person name="Coyle M."/>
            <person name="Deiros D.R."/>
            <person name="Dinh H."/>
            <person name="Forbes L."/>
            <person name="Fowler G."/>
            <person name="Francisco L."/>
            <person name="Fu Q."/>
            <person name="Gubbala S."/>
            <person name="Hale W."/>
            <person name="Han Y."/>
            <person name="Hemphill L."/>
            <person name="Highlander S.K."/>
            <person name="Hirani K."/>
            <person name="Hogues M."/>
            <person name="Jackson L."/>
            <person name="Jakkamsetti A."/>
            <person name="Javaid M."/>
            <person name="Jiang H."/>
            <person name="Korchina V."/>
            <person name="Kovar C."/>
            <person name="Lara F."/>
            <person name="Lee S."/>
            <person name="Mata R."/>
            <person name="Mathew T."/>
            <person name="Moen C."/>
            <person name="Morales K."/>
            <person name="Munidasa M."/>
            <person name="Nazareth L."/>
            <person name="Ngo R."/>
            <person name="Nguyen L."/>
            <person name="Okwuonu G."/>
            <person name="Ongeri F."/>
            <person name="Patil S."/>
            <person name="Petrosino J."/>
            <person name="Pham C."/>
            <person name="Pham P."/>
            <person name="Pu L.-L."/>
            <person name="Puazo M."/>
            <person name="Raj R."/>
            <person name="Reid J."/>
            <person name="Rouhana J."/>
            <person name="Saada N."/>
            <person name="Shang Y."/>
            <person name="Simmons D."/>
            <person name="Thornton R."/>
            <person name="Warren J."/>
            <person name="Weissenberger G."/>
            <person name="Zhang J."/>
            <person name="Zhang L."/>
            <person name="Zhou C."/>
            <person name="Zhu D."/>
            <person name="Muzny D."/>
            <person name="Worley K."/>
            <person name="Gibbs R."/>
        </authorList>
    </citation>
    <scope>NUCLEOTIDE SEQUENCE [LARGE SCALE GENOMIC DNA]</scope>
    <source>
        <strain evidence="1 2">DSM 17361</strain>
    </source>
</reference>
<proteinExistence type="predicted"/>
<organism evidence="1 2">
    <name type="scientific">Hallella bergensis DSM 17361</name>
    <dbReference type="NCBI Taxonomy" id="585502"/>
    <lineage>
        <taxon>Bacteria</taxon>
        <taxon>Pseudomonadati</taxon>
        <taxon>Bacteroidota</taxon>
        <taxon>Bacteroidia</taxon>
        <taxon>Bacteroidales</taxon>
        <taxon>Prevotellaceae</taxon>
        <taxon>Hallella</taxon>
    </lineage>
</organism>
<dbReference type="OrthoDB" id="1041855at2"/>
<protein>
    <submittedName>
        <fullName evidence="1">Uncharacterized protein</fullName>
    </submittedName>
</protein>
<sequence>MKLYSHDEMLNRVLGSKNTPARNAYEQKTNRFLKKIKDAH</sequence>
<dbReference type="EMBL" id="ACKS01000110">
    <property type="protein sequence ID" value="EFA42783.1"/>
    <property type="molecule type" value="Genomic_DNA"/>
</dbReference>
<dbReference type="AlphaFoldDB" id="D1Q0N6"/>
<evidence type="ECO:0000313" key="2">
    <source>
        <dbReference type="Proteomes" id="UP000003160"/>
    </source>
</evidence>
<evidence type="ECO:0000313" key="1">
    <source>
        <dbReference type="EMBL" id="EFA42783.1"/>
    </source>
</evidence>
<gene>
    <name evidence="1" type="ORF">HMPREF0645_2771</name>
</gene>
<keyword evidence="2" id="KW-1185">Reference proteome</keyword>
<name>D1Q0N6_9BACT</name>